<feature type="non-terminal residue" evidence="1">
    <location>
        <position position="1"/>
    </location>
</feature>
<reference evidence="1" key="1">
    <citation type="submission" date="2021-06" db="EMBL/GenBank/DDBJ databases">
        <authorList>
            <person name="Kallberg Y."/>
            <person name="Tangrot J."/>
            <person name="Rosling A."/>
        </authorList>
    </citation>
    <scope>NUCLEOTIDE SEQUENCE</scope>
    <source>
        <strain evidence="1">MA461A</strain>
    </source>
</reference>
<keyword evidence="2" id="KW-1185">Reference proteome</keyword>
<dbReference type="Proteomes" id="UP000789920">
    <property type="component" value="Unassembled WGS sequence"/>
</dbReference>
<organism evidence="1 2">
    <name type="scientific">Racocetra persica</name>
    <dbReference type="NCBI Taxonomy" id="160502"/>
    <lineage>
        <taxon>Eukaryota</taxon>
        <taxon>Fungi</taxon>
        <taxon>Fungi incertae sedis</taxon>
        <taxon>Mucoromycota</taxon>
        <taxon>Glomeromycotina</taxon>
        <taxon>Glomeromycetes</taxon>
        <taxon>Diversisporales</taxon>
        <taxon>Gigasporaceae</taxon>
        <taxon>Racocetra</taxon>
    </lineage>
</organism>
<evidence type="ECO:0000313" key="2">
    <source>
        <dbReference type="Proteomes" id="UP000789920"/>
    </source>
</evidence>
<accession>A0ACA9RBT8</accession>
<dbReference type="EMBL" id="CAJVQC010048012">
    <property type="protein sequence ID" value="CAG8785573.1"/>
    <property type="molecule type" value="Genomic_DNA"/>
</dbReference>
<protein>
    <submittedName>
        <fullName evidence="1">21308_t:CDS:1</fullName>
    </submittedName>
</protein>
<name>A0ACA9RBT8_9GLOM</name>
<sequence>KEEGNPNEAKPDEARSNKIKPKDLNKAKPDKARSNKVKPKENPVKQDTHKKY</sequence>
<comment type="caution">
    <text evidence="1">The sequence shown here is derived from an EMBL/GenBank/DDBJ whole genome shotgun (WGS) entry which is preliminary data.</text>
</comment>
<proteinExistence type="predicted"/>
<gene>
    <name evidence="1" type="ORF">RPERSI_LOCUS18245</name>
</gene>
<evidence type="ECO:0000313" key="1">
    <source>
        <dbReference type="EMBL" id="CAG8785573.1"/>
    </source>
</evidence>